<evidence type="ECO:0000313" key="3">
    <source>
        <dbReference type="Proteomes" id="UP000784294"/>
    </source>
</evidence>
<name>A0A448XN51_9PLAT</name>
<dbReference type="AlphaFoldDB" id="A0A448XN51"/>
<dbReference type="Proteomes" id="UP000784294">
    <property type="component" value="Unassembled WGS sequence"/>
</dbReference>
<keyword evidence="3" id="KW-1185">Reference proteome</keyword>
<proteinExistence type="predicted"/>
<evidence type="ECO:0000256" key="1">
    <source>
        <dbReference type="SAM" id="MobiDB-lite"/>
    </source>
</evidence>
<sequence>MFAGCERIQCLHSPAPCRQPCRLCPARGWNSQTDVDSSSDPPTVASSNLDLAHDDGHRRDLDVGRHFSSHAERSLDKEQFGKSQHLFILQPSLDLFFVVCLSRMLDPLCGTAQAAWEGDGETLSIFASVGRCLATRFLTIGPLAGGEFKVT</sequence>
<evidence type="ECO:0000313" key="2">
    <source>
        <dbReference type="EMBL" id="VEL40605.1"/>
    </source>
</evidence>
<comment type="caution">
    <text evidence="2">The sequence shown here is derived from an EMBL/GenBank/DDBJ whole genome shotgun (WGS) entry which is preliminary data.</text>
</comment>
<accession>A0A448XN51</accession>
<protein>
    <submittedName>
        <fullName evidence="2">Uncharacterized protein</fullName>
    </submittedName>
</protein>
<reference evidence="2" key="1">
    <citation type="submission" date="2018-11" db="EMBL/GenBank/DDBJ databases">
        <authorList>
            <consortium name="Pathogen Informatics"/>
        </authorList>
    </citation>
    <scope>NUCLEOTIDE SEQUENCE</scope>
</reference>
<organism evidence="2 3">
    <name type="scientific">Protopolystoma xenopodis</name>
    <dbReference type="NCBI Taxonomy" id="117903"/>
    <lineage>
        <taxon>Eukaryota</taxon>
        <taxon>Metazoa</taxon>
        <taxon>Spiralia</taxon>
        <taxon>Lophotrochozoa</taxon>
        <taxon>Platyhelminthes</taxon>
        <taxon>Monogenea</taxon>
        <taxon>Polyopisthocotylea</taxon>
        <taxon>Polystomatidea</taxon>
        <taxon>Polystomatidae</taxon>
        <taxon>Protopolystoma</taxon>
    </lineage>
</organism>
<dbReference type="EMBL" id="CAAALY010265587">
    <property type="protein sequence ID" value="VEL40605.1"/>
    <property type="molecule type" value="Genomic_DNA"/>
</dbReference>
<feature type="compositionally biased region" description="Polar residues" evidence="1">
    <location>
        <begin position="32"/>
        <end position="49"/>
    </location>
</feature>
<gene>
    <name evidence="2" type="ORF">PXEA_LOCUS34045</name>
</gene>
<feature type="region of interest" description="Disordered" evidence="1">
    <location>
        <begin position="32"/>
        <end position="53"/>
    </location>
</feature>